<dbReference type="Gene3D" id="1.20.1050.10">
    <property type="match status" value="1"/>
</dbReference>
<dbReference type="PANTHER" id="PTHR43969:SF9">
    <property type="entry name" value="GLUTATHIONE S TRANSFERASE D10, ISOFORM A-RELATED"/>
    <property type="match status" value="1"/>
</dbReference>
<protein>
    <submittedName>
        <fullName evidence="2">Glutathione S-transferase</fullName>
    </submittedName>
</protein>
<dbReference type="EMBL" id="JAFKCV010000020">
    <property type="protein sequence ID" value="MBN7827577.1"/>
    <property type="molecule type" value="Genomic_DNA"/>
</dbReference>
<gene>
    <name evidence="2" type="ORF">J0A66_20270</name>
</gene>
<name>A0A939DSJ8_9ALTE</name>
<dbReference type="Proteomes" id="UP000664654">
    <property type="component" value="Unassembled WGS sequence"/>
</dbReference>
<reference evidence="2" key="1">
    <citation type="submission" date="2021-03" db="EMBL/GenBank/DDBJ databases">
        <title>novel species isolated from a fishpond in China.</title>
        <authorList>
            <person name="Lu H."/>
            <person name="Cai Z."/>
        </authorList>
    </citation>
    <scope>NUCLEOTIDE SEQUENCE</scope>
    <source>
        <strain evidence="2">JCM 30855</strain>
    </source>
</reference>
<dbReference type="RefSeq" id="WP_206575690.1">
    <property type="nucleotide sequence ID" value="NZ_JAFKCV010000020.1"/>
</dbReference>
<organism evidence="2 3">
    <name type="scientific">Bowmanella dokdonensis</name>
    <dbReference type="NCBI Taxonomy" id="751969"/>
    <lineage>
        <taxon>Bacteria</taxon>
        <taxon>Pseudomonadati</taxon>
        <taxon>Pseudomonadota</taxon>
        <taxon>Gammaproteobacteria</taxon>
        <taxon>Alteromonadales</taxon>
        <taxon>Alteromonadaceae</taxon>
        <taxon>Bowmanella</taxon>
    </lineage>
</organism>
<evidence type="ECO:0000313" key="3">
    <source>
        <dbReference type="Proteomes" id="UP000664654"/>
    </source>
</evidence>
<evidence type="ECO:0000313" key="2">
    <source>
        <dbReference type="EMBL" id="MBN7827577.1"/>
    </source>
</evidence>
<proteinExistence type="predicted"/>
<dbReference type="SUPFAM" id="SSF52833">
    <property type="entry name" value="Thioredoxin-like"/>
    <property type="match status" value="1"/>
</dbReference>
<dbReference type="Pfam" id="PF13417">
    <property type="entry name" value="GST_N_3"/>
    <property type="match status" value="1"/>
</dbReference>
<dbReference type="InterPro" id="IPR004045">
    <property type="entry name" value="Glutathione_S-Trfase_N"/>
</dbReference>
<dbReference type="GO" id="GO:0004364">
    <property type="term" value="F:glutathione transferase activity"/>
    <property type="evidence" value="ECO:0007669"/>
    <property type="project" value="TreeGrafter"/>
</dbReference>
<dbReference type="Gene3D" id="3.40.30.10">
    <property type="entry name" value="Glutaredoxin"/>
    <property type="match status" value="1"/>
</dbReference>
<evidence type="ECO:0000259" key="1">
    <source>
        <dbReference type="PROSITE" id="PS50404"/>
    </source>
</evidence>
<sequence>MTAHETSLKLYCTPRSHFSRKVRILLDAWKLGHELVDIGNVADDASKEFAGNPLMKVPTLVDGDIWLIDSDHIAQYLTLTYHPGDPFNVLLKKPELLNLRAVMNGIMAAEVELLLAKRTGTDISQPRYQKLQKTIAQGLDWLEQNAGLFAGPPDYQDFHLVCLWDHLAFYKLVKLSYRHLAARVTELSSLPYVKASRPA</sequence>
<dbReference type="AlphaFoldDB" id="A0A939DSJ8"/>
<dbReference type="InterPro" id="IPR036249">
    <property type="entry name" value="Thioredoxin-like_sf"/>
</dbReference>
<dbReference type="PANTHER" id="PTHR43969">
    <property type="entry name" value="GLUTATHIONE S TRANSFERASE D10, ISOFORM A-RELATED"/>
    <property type="match status" value="1"/>
</dbReference>
<keyword evidence="3" id="KW-1185">Reference proteome</keyword>
<dbReference type="CDD" id="cd00570">
    <property type="entry name" value="GST_N_family"/>
    <property type="match status" value="1"/>
</dbReference>
<dbReference type="PROSITE" id="PS50404">
    <property type="entry name" value="GST_NTER"/>
    <property type="match status" value="1"/>
</dbReference>
<dbReference type="GO" id="GO:0006749">
    <property type="term" value="P:glutathione metabolic process"/>
    <property type="evidence" value="ECO:0007669"/>
    <property type="project" value="TreeGrafter"/>
</dbReference>
<comment type="caution">
    <text evidence="2">The sequence shown here is derived from an EMBL/GenBank/DDBJ whole genome shotgun (WGS) entry which is preliminary data.</text>
</comment>
<feature type="domain" description="GST N-terminal" evidence="1">
    <location>
        <begin position="6"/>
        <end position="85"/>
    </location>
</feature>
<accession>A0A939DSJ8</accession>